<feature type="domain" description="Phospholipid/glycerol acyltransferase" evidence="5">
    <location>
        <begin position="81"/>
        <end position="195"/>
    </location>
</feature>
<protein>
    <submittedName>
        <fullName evidence="6">1-acyl-sn-glycerol-3-phosphate acyltransferase</fullName>
    </submittedName>
</protein>
<gene>
    <name evidence="6" type="ORF">DLJ53_26075</name>
</gene>
<organism evidence="6 7">
    <name type="scientific">Acuticoccus sediminis</name>
    <dbReference type="NCBI Taxonomy" id="2184697"/>
    <lineage>
        <taxon>Bacteria</taxon>
        <taxon>Pseudomonadati</taxon>
        <taxon>Pseudomonadota</taxon>
        <taxon>Alphaproteobacteria</taxon>
        <taxon>Hyphomicrobiales</taxon>
        <taxon>Amorphaceae</taxon>
        <taxon>Acuticoccus</taxon>
    </lineage>
</organism>
<proteinExistence type="predicted"/>
<keyword evidence="4" id="KW-0812">Transmembrane</keyword>
<dbReference type="SUPFAM" id="SSF69593">
    <property type="entry name" value="Glycerol-3-phosphate (1)-acyltransferase"/>
    <property type="match status" value="1"/>
</dbReference>
<name>A0A8B2NMV6_9HYPH</name>
<dbReference type="Proteomes" id="UP000249590">
    <property type="component" value="Unassembled WGS sequence"/>
</dbReference>
<keyword evidence="2 6" id="KW-0808">Transferase</keyword>
<reference evidence="6 7" key="1">
    <citation type="submission" date="2018-05" db="EMBL/GenBank/DDBJ databases">
        <title>Acuticoccus sediminis sp. nov., isolated from deep-sea sediment of Indian Ocean.</title>
        <authorList>
            <person name="Liu X."/>
            <person name="Lai Q."/>
            <person name="Du Y."/>
            <person name="Sun F."/>
            <person name="Zhang X."/>
            <person name="Wang S."/>
            <person name="Shao Z."/>
        </authorList>
    </citation>
    <scope>NUCLEOTIDE SEQUENCE [LARGE SCALE GENOMIC DNA]</scope>
    <source>
        <strain evidence="6 7">PTG4-2</strain>
    </source>
</reference>
<keyword evidence="4" id="KW-0472">Membrane</keyword>
<evidence type="ECO:0000259" key="5">
    <source>
        <dbReference type="SMART" id="SM00563"/>
    </source>
</evidence>
<dbReference type="InterPro" id="IPR002123">
    <property type="entry name" value="Plipid/glycerol_acylTrfase"/>
</dbReference>
<dbReference type="Pfam" id="PF01553">
    <property type="entry name" value="Acyltransferase"/>
    <property type="match status" value="1"/>
</dbReference>
<comment type="pathway">
    <text evidence="1">Lipid metabolism.</text>
</comment>
<accession>A0A8B2NMV6</accession>
<evidence type="ECO:0000256" key="4">
    <source>
        <dbReference type="SAM" id="Phobius"/>
    </source>
</evidence>
<comment type="caution">
    <text evidence="6">The sequence shown here is derived from an EMBL/GenBank/DDBJ whole genome shotgun (WGS) entry which is preliminary data.</text>
</comment>
<evidence type="ECO:0000313" key="6">
    <source>
        <dbReference type="EMBL" id="RAH98188.1"/>
    </source>
</evidence>
<evidence type="ECO:0000313" key="7">
    <source>
        <dbReference type="Proteomes" id="UP000249590"/>
    </source>
</evidence>
<keyword evidence="4" id="KW-1133">Transmembrane helix</keyword>
<dbReference type="GO" id="GO:0003841">
    <property type="term" value="F:1-acylglycerol-3-phosphate O-acyltransferase activity"/>
    <property type="evidence" value="ECO:0007669"/>
    <property type="project" value="TreeGrafter"/>
</dbReference>
<keyword evidence="3 6" id="KW-0012">Acyltransferase</keyword>
<dbReference type="AlphaFoldDB" id="A0A8B2NMV6"/>
<dbReference type="PANTHER" id="PTHR10434">
    <property type="entry name" value="1-ACYL-SN-GLYCEROL-3-PHOSPHATE ACYLTRANSFERASE"/>
    <property type="match status" value="1"/>
</dbReference>
<feature type="transmembrane region" description="Helical" evidence="4">
    <location>
        <begin position="17"/>
        <end position="40"/>
    </location>
</feature>
<dbReference type="CDD" id="cd07989">
    <property type="entry name" value="LPLAT_AGPAT-like"/>
    <property type="match status" value="1"/>
</dbReference>
<sequence length="253" mass="27552">MPGRTGFGRAVALVRTAIYSVVATLVFIGLSIVCSPALLFPPKPTRWLLRFWTSTDLWILRLVVGQKIRILNPENIPEGPALVGSKHQSAFETLALVPMLPKGAIILKKELLKIPLYGWYAAHYGMIPVDRSAGAAALKQLAIDAQKALDDGMQIVIFPEGTRQPLHAPPDYKPGAIFLYDKLKVPMVPVALNSGVFWPRGGYAKYPGTITVSFLPAIPPGLPRAEAKERLVAAIEQETERLVREAEAEAGKG</sequence>
<evidence type="ECO:0000256" key="2">
    <source>
        <dbReference type="ARBA" id="ARBA00022679"/>
    </source>
</evidence>
<evidence type="ECO:0000256" key="1">
    <source>
        <dbReference type="ARBA" id="ARBA00005189"/>
    </source>
</evidence>
<keyword evidence="7" id="KW-1185">Reference proteome</keyword>
<dbReference type="GO" id="GO:0006654">
    <property type="term" value="P:phosphatidic acid biosynthetic process"/>
    <property type="evidence" value="ECO:0007669"/>
    <property type="project" value="TreeGrafter"/>
</dbReference>
<evidence type="ECO:0000256" key="3">
    <source>
        <dbReference type="ARBA" id="ARBA00023315"/>
    </source>
</evidence>
<dbReference type="SMART" id="SM00563">
    <property type="entry name" value="PlsC"/>
    <property type="match status" value="1"/>
</dbReference>
<dbReference type="PANTHER" id="PTHR10434:SF40">
    <property type="entry name" value="1-ACYL-SN-GLYCEROL-3-PHOSPHATE ACYLTRANSFERASE"/>
    <property type="match status" value="1"/>
</dbReference>
<dbReference type="EMBL" id="QHHQ01000007">
    <property type="protein sequence ID" value="RAH98188.1"/>
    <property type="molecule type" value="Genomic_DNA"/>
</dbReference>